<feature type="region of interest" description="Disordered" evidence="8">
    <location>
        <begin position="263"/>
        <end position="283"/>
    </location>
</feature>
<evidence type="ECO:0000256" key="6">
    <source>
        <dbReference type="ARBA" id="ARBA00031700"/>
    </source>
</evidence>
<reference evidence="10" key="1">
    <citation type="journal article" date="2020" name="bioRxiv">
        <title>Comparative genomics of Chlamydomonas.</title>
        <authorList>
            <person name="Craig R.J."/>
            <person name="Hasan A.R."/>
            <person name="Ness R.W."/>
            <person name="Keightley P.D."/>
        </authorList>
    </citation>
    <scope>NUCLEOTIDE SEQUENCE</scope>
    <source>
        <strain evidence="10">CCAP 11/173</strain>
    </source>
</reference>
<dbReference type="Gene3D" id="1.20.120.1630">
    <property type="match status" value="1"/>
</dbReference>
<gene>
    <name evidence="10" type="ORF">HYH02_008560</name>
</gene>
<keyword evidence="11" id="KW-1185">Reference proteome</keyword>
<protein>
    <recommendedName>
        <fullName evidence="7">Nuclear envelope membrane protein</fullName>
    </recommendedName>
    <alternativeName>
        <fullName evidence="6">Nuclear rim protein</fullName>
    </alternativeName>
</protein>
<evidence type="ECO:0000256" key="8">
    <source>
        <dbReference type="SAM" id="MobiDB-lite"/>
    </source>
</evidence>
<keyword evidence="4 9" id="KW-1133">Transmembrane helix</keyword>
<evidence type="ECO:0000256" key="7">
    <source>
        <dbReference type="ARBA" id="ARBA00032957"/>
    </source>
</evidence>
<evidence type="ECO:0000256" key="5">
    <source>
        <dbReference type="ARBA" id="ARBA00023136"/>
    </source>
</evidence>
<sequence>MLRQIFAMVAWGWAACAMVAMSCWVVDLPALLPHSLSTLLPLSINAPSPIARVGGTAWQAAAWDCCLFLGLAAQHNIMARRRVKQAMRRVAGVPYCLERSVFVLAAGVALAAVVLLWQPLPLTVWQVPAPWSYALTALALAGFGIIYSSASAIESADLLGLQRAFAGAQEEPARHEGPGLVVKSWYQYVRHPIYLGYLLFLFSTPHMSAGRLLYASLNLAFVLWSLPLEEGDIAEELGKPYEAYCHAVPALIPALRPYTVRHGQGGAEGPSGDAQAKKADADS</sequence>
<dbReference type="PANTHER" id="PTHR31040:SF1">
    <property type="entry name" value="NURIM"/>
    <property type="match status" value="1"/>
</dbReference>
<evidence type="ECO:0000313" key="11">
    <source>
        <dbReference type="Proteomes" id="UP000613740"/>
    </source>
</evidence>
<dbReference type="EMBL" id="JAEHOD010000026">
    <property type="protein sequence ID" value="KAG2446574.1"/>
    <property type="molecule type" value="Genomic_DNA"/>
</dbReference>
<evidence type="ECO:0000313" key="10">
    <source>
        <dbReference type="EMBL" id="KAG2446574.1"/>
    </source>
</evidence>
<evidence type="ECO:0000256" key="4">
    <source>
        <dbReference type="ARBA" id="ARBA00022989"/>
    </source>
</evidence>
<evidence type="ECO:0000256" key="3">
    <source>
        <dbReference type="ARBA" id="ARBA00022692"/>
    </source>
</evidence>
<dbReference type="AlphaFoldDB" id="A0A836B3Z0"/>
<dbReference type="PANTHER" id="PTHR31040">
    <property type="entry name" value="NURIM"/>
    <property type="match status" value="1"/>
</dbReference>
<dbReference type="PROSITE" id="PS51257">
    <property type="entry name" value="PROKAR_LIPOPROTEIN"/>
    <property type="match status" value="1"/>
</dbReference>
<accession>A0A836B3Z0</accession>
<dbReference type="InterPro" id="IPR033580">
    <property type="entry name" value="Nurim-like"/>
</dbReference>
<dbReference type="GO" id="GO:0031965">
    <property type="term" value="C:nuclear membrane"/>
    <property type="evidence" value="ECO:0007669"/>
    <property type="project" value="TreeGrafter"/>
</dbReference>
<feature type="transmembrane region" description="Helical" evidence="9">
    <location>
        <begin position="131"/>
        <end position="153"/>
    </location>
</feature>
<dbReference type="Proteomes" id="UP000613740">
    <property type="component" value="Unassembled WGS sequence"/>
</dbReference>
<keyword evidence="3 9" id="KW-0812">Transmembrane</keyword>
<comment type="caution">
    <text evidence="10">The sequence shown here is derived from an EMBL/GenBank/DDBJ whole genome shotgun (WGS) entry which is preliminary data.</text>
</comment>
<name>A0A836B3Z0_9CHLO</name>
<feature type="transmembrane region" description="Helical" evidence="9">
    <location>
        <begin position="57"/>
        <end position="79"/>
    </location>
</feature>
<evidence type="ECO:0000256" key="9">
    <source>
        <dbReference type="SAM" id="Phobius"/>
    </source>
</evidence>
<keyword evidence="5 9" id="KW-0472">Membrane</keyword>
<organism evidence="10 11">
    <name type="scientific">Chlamydomonas schloesseri</name>
    <dbReference type="NCBI Taxonomy" id="2026947"/>
    <lineage>
        <taxon>Eukaryota</taxon>
        <taxon>Viridiplantae</taxon>
        <taxon>Chlorophyta</taxon>
        <taxon>core chlorophytes</taxon>
        <taxon>Chlorophyceae</taxon>
        <taxon>CS clade</taxon>
        <taxon>Chlamydomonadales</taxon>
        <taxon>Chlamydomonadaceae</taxon>
        <taxon>Chlamydomonas</taxon>
    </lineage>
</organism>
<comment type="similarity">
    <text evidence="2">Belongs to the nurim family.</text>
</comment>
<dbReference type="OrthoDB" id="10050858at2759"/>
<evidence type="ECO:0000256" key="2">
    <source>
        <dbReference type="ARBA" id="ARBA00010631"/>
    </source>
</evidence>
<evidence type="ECO:0000256" key="1">
    <source>
        <dbReference type="ARBA" id="ARBA00004141"/>
    </source>
</evidence>
<comment type="subcellular location">
    <subcellularLocation>
        <location evidence="1">Membrane</location>
        <topology evidence="1">Multi-pass membrane protein</topology>
    </subcellularLocation>
</comment>
<proteinExistence type="inferred from homology"/>
<feature type="transmembrane region" description="Helical" evidence="9">
    <location>
        <begin position="100"/>
        <end position="119"/>
    </location>
</feature>
<feature type="transmembrane region" description="Helical" evidence="9">
    <location>
        <begin position="12"/>
        <end position="32"/>
    </location>
</feature>